<dbReference type="GO" id="GO:0007165">
    <property type="term" value="P:signal transduction"/>
    <property type="evidence" value="ECO:0007669"/>
    <property type="project" value="UniProtKB-KW"/>
</dbReference>
<evidence type="ECO:0000313" key="11">
    <source>
        <dbReference type="Proteomes" id="UP001607302"/>
    </source>
</evidence>
<evidence type="ECO:0000256" key="2">
    <source>
        <dbReference type="ARBA" id="ARBA00022606"/>
    </source>
</evidence>
<protein>
    <submittedName>
        <fullName evidence="10">Odorant receptor 13a-like</fullName>
    </submittedName>
</protein>
<sequence length="216" mass="25350">MSLQKITYPPRICFRLADTSEDSFNIVTCLHMSLARSEKVYIFTFLIYFCLLLCTLYSYCYVGQCLIEECDAIYRCDWYELSTINLKSLCISMVRAGKPLLLFLSNIRITHFTIFKLAANSEDIDGVLISSTNIYANKRENDIEEQLKSKRFRRDKLKSRELMICKNCTTCIRNKSRGQEKNCLRSRLSSAERPYEIVSILEDLEELDRQRSTRIY</sequence>
<keyword evidence="4" id="KW-0552">Olfaction</keyword>
<evidence type="ECO:0000256" key="8">
    <source>
        <dbReference type="ARBA" id="ARBA00023224"/>
    </source>
</evidence>
<dbReference type="GO" id="GO:0007608">
    <property type="term" value="P:sensory perception of smell"/>
    <property type="evidence" value="ECO:0007669"/>
    <property type="project" value="UniProtKB-KW"/>
</dbReference>
<keyword evidence="5 9" id="KW-1133">Transmembrane helix</keyword>
<feature type="transmembrane region" description="Helical" evidence="9">
    <location>
        <begin position="40"/>
        <end position="59"/>
    </location>
</feature>
<reference evidence="10 11" key="1">
    <citation type="journal article" date="2024" name="Ann. Entomol. Soc. Am.">
        <title>Genomic analyses of the southern and eastern yellowjacket wasps (Hymenoptera: Vespidae) reveal evolutionary signatures of social life.</title>
        <authorList>
            <person name="Catto M.A."/>
            <person name="Caine P.B."/>
            <person name="Orr S.E."/>
            <person name="Hunt B.G."/>
            <person name="Goodisman M.A.D."/>
        </authorList>
    </citation>
    <scope>NUCLEOTIDE SEQUENCE [LARGE SCALE GENOMIC DNA]</scope>
    <source>
        <strain evidence="10">233</strain>
        <tissue evidence="10">Head and thorax</tissue>
    </source>
</reference>
<name>A0ABD2BA98_VESSQ</name>
<keyword evidence="8" id="KW-0807">Transducer</keyword>
<evidence type="ECO:0000256" key="5">
    <source>
        <dbReference type="ARBA" id="ARBA00022989"/>
    </source>
</evidence>
<keyword evidence="3 9" id="KW-0812">Transmembrane</keyword>
<comment type="caution">
    <text evidence="10">The sequence shown here is derived from an EMBL/GenBank/DDBJ whole genome shotgun (WGS) entry which is preliminary data.</text>
</comment>
<dbReference type="AlphaFoldDB" id="A0ABD2BA98"/>
<evidence type="ECO:0000313" key="10">
    <source>
        <dbReference type="EMBL" id="KAL2729673.1"/>
    </source>
</evidence>
<keyword evidence="6 9" id="KW-0472">Membrane</keyword>
<keyword evidence="11" id="KW-1185">Reference proteome</keyword>
<keyword evidence="2" id="KW-0716">Sensory transduction</keyword>
<dbReference type="EMBL" id="JAUDFV010000128">
    <property type="protein sequence ID" value="KAL2729673.1"/>
    <property type="molecule type" value="Genomic_DNA"/>
</dbReference>
<keyword evidence="7" id="KW-0675">Receptor</keyword>
<dbReference type="InterPro" id="IPR004117">
    <property type="entry name" value="7tm6_olfct_rcpt"/>
</dbReference>
<comment type="subcellular location">
    <subcellularLocation>
        <location evidence="1">Membrane</location>
        <topology evidence="1">Multi-pass membrane protein</topology>
    </subcellularLocation>
</comment>
<dbReference type="Proteomes" id="UP001607302">
    <property type="component" value="Unassembled WGS sequence"/>
</dbReference>
<evidence type="ECO:0000256" key="9">
    <source>
        <dbReference type="SAM" id="Phobius"/>
    </source>
</evidence>
<evidence type="ECO:0000256" key="7">
    <source>
        <dbReference type="ARBA" id="ARBA00023170"/>
    </source>
</evidence>
<gene>
    <name evidence="10" type="ORF">V1478_005657</name>
</gene>
<dbReference type="Pfam" id="PF02949">
    <property type="entry name" value="7tm_6"/>
    <property type="match status" value="1"/>
</dbReference>
<organism evidence="10 11">
    <name type="scientific">Vespula squamosa</name>
    <name type="common">Southern yellow jacket</name>
    <name type="synonym">Wasp</name>
    <dbReference type="NCBI Taxonomy" id="30214"/>
    <lineage>
        <taxon>Eukaryota</taxon>
        <taxon>Metazoa</taxon>
        <taxon>Ecdysozoa</taxon>
        <taxon>Arthropoda</taxon>
        <taxon>Hexapoda</taxon>
        <taxon>Insecta</taxon>
        <taxon>Pterygota</taxon>
        <taxon>Neoptera</taxon>
        <taxon>Endopterygota</taxon>
        <taxon>Hymenoptera</taxon>
        <taxon>Apocrita</taxon>
        <taxon>Aculeata</taxon>
        <taxon>Vespoidea</taxon>
        <taxon>Vespidae</taxon>
        <taxon>Vespinae</taxon>
        <taxon>Vespula</taxon>
    </lineage>
</organism>
<dbReference type="GO" id="GO:0016020">
    <property type="term" value="C:membrane"/>
    <property type="evidence" value="ECO:0007669"/>
    <property type="project" value="UniProtKB-SubCell"/>
</dbReference>
<evidence type="ECO:0000256" key="1">
    <source>
        <dbReference type="ARBA" id="ARBA00004141"/>
    </source>
</evidence>
<proteinExistence type="predicted"/>
<evidence type="ECO:0000256" key="4">
    <source>
        <dbReference type="ARBA" id="ARBA00022725"/>
    </source>
</evidence>
<evidence type="ECO:0000256" key="6">
    <source>
        <dbReference type="ARBA" id="ARBA00023136"/>
    </source>
</evidence>
<evidence type="ECO:0000256" key="3">
    <source>
        <dbReference type="ARBA" id="ARBA00022692"/>
    </source>
</evidence>
<accession>A0ABD2BA98</accession>